<keyword evidence="2" id="KW-1003">Cell membrane</keyword>
<name>A0A0G0EM77_9BACT</name>
<evidence type="ECO:0000256" key="8">
    <source>
        <dbReference type="SAM" id="Phobius"/>
    </source>
</evidence>
<dbReference type="PANTHER" id="PTHR47019:SF1">
    <property type="entry name" value="LIPID II FLIPPASE MURJ"/>
    <property type="match status" value="1"/>
</dbReference>
<dbReference type="InterPro" id="IPR051050">
    <property type="entry name" value="Lipid_II_flippase_MurJ/MviN"/>
</dbReference>
<evidence type="ECO:0000313" key="9">
    <source>
        <dbReference type="EMBL" id="KKP76295.1"/>
    </source>
</evidence>
<accession>A0A0G0EM77</accession>
<dbReference type="GO" id="GO:0005886">
    <property type="term" value="C:plasma membrane"/>
    <property type="evidence" value="ECO:0007669"/>
    <property type="project" value="UniProtKB-SubCell"/>
</dbReference>
<proteinExistence type="predicted"/>
<dbReference type="PANTHER" id="PTHR47019">
    <property type="entry name" value="LIPID II FLIPPASE MURJ"/>
    <property type="match status" value="1"/>
</dbReference>
<evidence type="ECO:0000313" key="10">
    <source>
        <dbReference type="Proteomes" id="UP000034816"/>
    </source>
</evidence>
<keyword evidence="7 8" id="KW-0472">Membrane</keyword>
<comment type="caution">
    <text evidence="9">The sequence shown here is derived from an EMBL/GenBank/DDBJ whole genome shotgun (WGS) entry which is preliminary data.</text>
</comment>
<keyword evidence="4" id="KW-0133">Cell shape</keyword>
<comment type="subcellular location">
    <subcellularLocation>
        <location evidence="1">Cell membrane</location>
        <topology evidence="1">Multi-pass membrane protein</topology>
    </subcellularLocation>
</comment>
<feature type="transmembrane region" description="Helical" evidence="8">
    <location>
        <begin position="123"/>
        <end position="147"/>
    </location>
</feature>
<evidence type="ECO:0000256" key="5">
    <source>
        <dbReference type="ARBA" id="ARBA00022984"/>
    </source>
</evidence>
<evidence type="ECO:0000256" key="2">
    <source>
        <dbReference type="ARBA" id="ARBA00022475"/>
    </source>
</evidence>
<dbReference type="GO" id="GO:0008360">
    <property type="term" value="P:regulation of cell shape"/>
    <property type="evidence" value="ECO:0007669"/>
    <property type="project" value="UniProtKB-KW"/>
</dbReference>
<evidence type="ECO:0000256" key="3">
    <source>
        <dbReference type="ARBA" id="ARBA00022692"/>
    </source>
</evidence>
<keyword evidence="5" id="KW-0573">Peptidoglycan synthesis</keyword>
<keyword evidence="3 8" id="KW-0812">Transmembrane</keyword>
<dbReference type="InterPro" id="IPR004268">
    <property type="entry name" value="MurJ"/>
</dbReference>
<organism evidence="9 10">
    <name type="scientific">candidate division WS6 bacterium GW2011_GWF1_35_23</name>
    <dbReference type="NCBI Taxonomy" id="1619097"/>
    <lineage>
        <taxon>Bacteria</taxon>
        <taxon>Candidatus Dojkabacteria</taxon>
    </lineage>
</organism>
<feature type="transmembrane region" description="Helical" evidence="8">
    <location>
        <begin position="51"/>
        <end position="71"/>
    </location>
</feature>
<feature type="transmembrane region" description="Helical" evidence="8">
    <location>
        <begin position="163"/>
        <end position="181"/>
    </location>
</feature>
<keyword evidence="6 8" id="KW-1133">Transmembrane helix</keyword>
<dbReference type="Proteomes" id="UP000034816">
    <property type="component" value="Unassembled WGS sequence"/>
</dbReference>
<dbReference type="AlphaFoldDB" id="A0A0G0EM77"/>
<evidence type="ECO:0000256" key="1">
    <source>
        <dbReference type="ARBA" id="ARBA00004651"/>
    </source>
</evidence>
<protein>
    <submittedName>
        <fullName evidence="9">Integral membrane protein MviN</fullName>
    </submittedName>
</protein>
<dbReference type="Pfam" id="PF03023">
    <property type="entry name" value="MurJ"/>
    <property type="match status" value="1"/>
</dbReference>
<feature type="transmembrane region" description="Helical" evidence="8">
    <location>
        <begin position="19"/>
        <end position="44"/>
    </location>
</feature>
<feature type="transmembrane region" description="Helical" evidence="8">
    <location>
        <begin position="193"/>
        <end position="213"/>
    </location>
</feature>
<evidence type="ECO:0000256" key="6">
    <source>
        <dbReference type="ARBA" id="ARBA00022989"/>
    </source>
</evidence>
<gene>
    <name evidence="9" type="ORF">UR73_C0029G0001</name>
</gene>
<dbReference type="GO" id="GO:0009252">
    <property type="term" value="P:peptidoglycan biosynthetic process"/>
    <property type="evidence" value="ECO:0007669"/>
    <property type="project" value="UniProtKB-KW"/>
</dbReference>
<evidence type="ECO:0000256" key="4">
    <source>
        <dbReference type="ARBA" id="ARBA00022960"/>
    </source>
</evidence>
<evidence type="ECO:0000256" key="7">
    <source>
        <dbReference type="ARBA" id="ARBA00023136"/>
    </source>
</evidence>
<dbReference type="GO" id="GO:0034204">
    <property type="term" value="P:lipid translocation"/>
    <property type="evidence" value="ECO:0007669"/>
    <property type="project" value="TreeGrafter"/>
</dbReference>
<feature type="non-terminal residue" evidence="9">
    <location>
        <position position="1"/>
    </location>
</feature>
<dbReference type="EMBL" id="LBQH01000029">
    <property type="protein sequence ID" value="KKP76295.1"/>
    <property type="molecule type" value="Genomic_DNA"/>
</dbReference>
<reference evidence="9 10" key="1">
    <citation type="journal article" date="2015" name="Nature">
        <title>rRNA introns, odd ribosomes, and small enigmatic genomes across a large radiation of phyla.</title>
        <authorList>
            <person name="Brown C.T."/>
            <person name="Hug L.A."/>
            <person name="Thomas B.C."/>
            <person name="Sharon I."/>
            <person name="Castelle C.J."/>
            <person name="Singh A."/>
            <person name="Wilkins M.J."/>
            <person name="Williams K.H."/>
            <person name="Banfield J.F."/>
        </authorList>
    </citation>
    <scope>NUCLEOTIDE SEQUENCE [LARGE SCALE GENOMIC DNA]</scope>
</reference>
<dbReference type="GO" id="GO:0015648">
    <property type="term" value="F:lipid-linked peptidoglycan transporter activity"/>
    <property type="evidence" value="ECO:0007669"/>
    <property type="project" value="TreeGrafter"/>
</dbReference>
<sequence length="248" mass="28124">PVVRLVYGSGAFDWRATILTAWCLVLLGFSIIGQTVAQIVLRAFYALKETWLPLIAIVISILVNIFLAYYLTNFFSHYYDWRPIFDQMITQISSANGEGFWIVLKSFVKDFIRWSSDRGSSDLAVGGLALGFSVSYFIEMILLMVLLNVKGKIITWKKTVKPILVKALNTLIMAIGMYFVFKLFDFQLDTTRTWSVIVLSAVVCSYGLLSYWVGSKVFGIKEVDKFESRVVAIFSKFFSKGEKDAETV</sequence>